<evidence type="ECO:0000313" key="4">
    <source>
        <dbReference type="Proteomes" id="UP000238196"/>
    </source>
</evidence>
<accession>A0A2S5KKV8</accession>
<dbReference type="InterPro" id="IPR015002">
    <property type="entry name" value="T6SS_Tdi1_C"/>
</dbReference>
<dbReference type="Pfam" id="PF08887">
    <property type="entry name" value="GAD-like"/>
    <property type="match status" value="1"/>
</dbReference>
<sequence length="219" mass="24624">MYQDLDYFLYEFGTPTSTKSVPSKTIEKYQTRLPAALIEFWKTYGFCGFNNGLLWFVNPEDYEEQLEAWIGDTPIMEFDAFHVIARNAFGELYLWGKKSGYSYEIAAPMGWLIQKKGHEAIIASKGEDAAFGQFISCSLSKKIIGMKNANNTSLFDDCVQRFGPLSDSECFGFVPALFAGGDNSVSNIQKLNVFTHLSILAQMADRQIMDTSSLARKAF</sequence>
<feature type="domain" description="GAD-related" evidence="1">
    <location>
        <begin position="6"/>
        <end position="107"/>
    </location>
</feature>
<dbReference type="AlphaFoldDB" id="A0A2S5KKV8"/>
<evidence type="ECO:0000259" key="1">
    <source>
        <dbReference type="Pfam" id="PF08887"/>
    </source>
</evidence>
<evidence type="ECO:0000259" key="2">
    <source>
        <dbReference type="Pfam" id="PF08906"/>
    </source>
</evidence>
<organism evidence="3 4">
    <name type="scientific">Proteobacteria bacterium 228</name>
    <dbReference type="NCBI Taxonomy" id="2083153"/>
    <lineage>
        <taxon>Bacteria</taxon>
        <taxon>Pseudomonadati</taxon>
        <taxon>Pseudomonadota</taxon>
    </lineage>
</organism>
<proteinExistence type="predicted"/>
<reference evidence="3 4" key="1">
    <citation type="submission" date="2018-02" db="EMBL/GenBank/DDBJ databases">
        <title>novel marine gammaproteobacteria from coastal saline agro ecosystem.</title>
        <authorList>
            <person name="Krishnan R."/>
            <person name="Ramesh Kumar N."/>
        </authorList>
    </citation>
    <scope>NUCLEOTIDE SEQUENCE [LARGE SCALE GENOMIC DNA]</scope>
    <source>
        <strain evidence="3 4">228</strain>
    </source>
</reference>
<dbReference type="Proteomes" id="UP000238196">
    <property type="component" value="Unassembled WGS sequence"/>
</dbReference>
<feature type="domain" description="T6SS immunity protein Tdi1 C-terminal" evidence="2">
    <location>
        <begin position="134"/>
        <end position="203"/>
    </location>
</feature>
<evidence type="ECO:0000313" key="3">
    <source>
        <dbReference type="EMBL" id="PPC75474.1"/>
    </source>
</evidence>
<dbReference type="InterPro" id="IPR014983">
    <property type="entry name" value="GAD-rel"/>
</dbReference>
<dbReference type="OrthoDB" id="9016361at2"/>
<gene>
    <name evidence="3" type="ORF">C4K68_20385</name>
</gene>
<name>A0A2S5KKV8_9PROT</name>
<dbReference type="EMBL" id="PRLP01000090">
    <property type="protein sequence ID" value="PPC75474.1"/>
    <property type="molecule type" value="Genomic_DNA"/>
</dbReference>
<dbReference type="Pfam" id="PF08906">
    <property type="entry name" value="T6SS_Tdi1_C"/>
    <property type="match status" value="1"/>
</dbReference>
<comment type="caution">
    <text evidence="3">The sequence shown here is derived from an EMBL/GenBank/DDBJ whole genome shotgun (WGS) entry which is preliminary data.</text>
</comment>
<protein>
    <submittedName>
        <fullName evidence="3">Glutamyl-tRNA amidotransferase</fullName>
    </submittedName>
</protein>